<organism evidence="9 10">
    <name type="scientific">Tetranychus urticae</name>
    <name type="common">Two-spotted spider mite</name>
    <dbReference type="NCBI Taxonomy" id="32264"/>
    <lineage>
        <taxon>Eukaryota</taxon>
        <taxon>Metazoa</taxon>
        <taxon>Ecdysozoa</taxon>
        <taxon>Arthropoda</taxon>
        <taxon>Chelicerata</taxon>
        <taxon>Arachnida</taxon>
        <taxon>Acari</taxon>
        <taxon>Acariformes</taxon>
        <taxon>Trombidiformes</taxon>
        <taxon>Prostigmata</taxon>
        <taxon>Eleutherengona</taxon>
        <taxon>Raphignathae</taxon>
        <taxon>Tetranychoidea</taxon>
        <taxon>Tetranychidae</taxon>
        <taxon>Tetranychus</taxon>
    </lineage>
</organism>
<evidence type="ECO:0000256" key="5">
    <source>
        <dbReference type="ARBA" id="ARBA00023180"/>
    </source>
</evidence>
<reference evidence="10" key="1">
    <citation type="submission" date="2011-08" db="EMBL/GenBank/DDBJ databases">
        <authorList>
            <person name="Rombauts S."/>
        </authorList>
    </citation>
    <scope>NUCLEOTIDE SEQUENCE</scope>
    <source>
        <strain evidence="10">London</strain>
    </source>
</reference>
<evidence type="ECO:0000256" key="6">
    <source>
        <dbReference type="SAM" id="MobiDB-lite"/>
    </source>
</evidence>
<dbReference type="Proteomes" id="UP000015104">
    <property type="component" value="Unassembled WGS sequence"/>
</dbReference>
<feature type="region of interest" description="Disordered" evidence="6">
    <location>
        <begin position="65"/>
        <end position="129"/>
    </location>
</feature>
<feature type="transmembrane region" description="Helical" evidence="7">
    <location>
        <begin position="980"/>
        <end position="1005"/>
    </location>
</feature>
<protein>
    <recommendedName>
        <fullName evidence="8">G-protein coupled receptors family 3 profile domain-containing protein</fullName>
    </recommendedName>
</protein>
<dbReference type="InterPro" id="IPR017978">
    <property type="entry name" value="GPCR_3_C"/>
</dbReference>
<feature type="transmembrane region" description="Helical" evidence="7">
    <location>
        <begin position="731"/>
        <end position="753"/>
    </location>
</feature>
<dbReference type="Pfam" id="PF00003">
    <property type="entry name" value="7tm_3"/>
    <property type="match status" value="1"/>
</dbReference>
<evidence type="ECO:0000256" key="7">
    <source>
        <dbReference type="SAM" id="Phobius"/>
    </source>
</evidence>
<feature type="compositionally biased region" description="Low complexity" evidence="6">
    <location>
        <begin position="628"/>
        <end position="642"/>
    </location>
</feature>
<dbReference type="STRING" id="32264.T1KQE6"/>
<keyword evidence="2 7" id="KW-0812">Transmembrane</keyword>
<reference evidence="9" key="2">
    <citation type="submission" date="2015-06" db="UniProtKB">
        <authorList>
            <consortium name="EnsemblMetazoa"/>
        </authorList>
    </citation>
    <scope>IDENTIFICATION</scope>
</reference>
<dbReference type="Pfam" id="PF01094">
    <property type="entry name" value="ANF_receptor"/>
    <property type="match status" value="1"/>
</dbReference>
<evidence type="ECO:0000256" key="2">
    <source>
        <dbReference type="ARBA" id="ARBA00022692"/>
    </source>
</evidence>
<dbReference type="InterPro" id="IPR028082">
    <property type="entry name" value="Peripla_BP_I"/>
</dbReference>
<evidence type="ECO:0000313" key="10">
    <source>
        <dbReference type="Proteomes" id="UP000015104"/>
    </source>
</evidence>
<feature type="region of interest" description="Disordered" evidence="6">
    <location>
        <begin position="583"/>
        <end position="645"/>
    </location>
</feature>
<dbReference type="EnsemblMetazoa" id="tetur17g03850.1">
    <property type="protein sequence ID" value="tetur17g03850.1"/>
    <property type="gene ID" value="tetur17g03850"/>
</dbReference>
<feature type="compositionally biased region" description="Low complexity" evidence="6">
    <location>
        <begin position="99"/>
        <end position="117"/>
    </location>
</feature>
<dbReference type="Gene3D" id="3.40.50.2300">
    <property type="match status" value="2"/>
</dbReference>
<keyword evidence="3 7" id="KW-1133">Transmembrane helix</keyword>
<keyword evidence="10" id="KW-1185">Reference proteome</keyword>
<dbReference type="OMA" id="HPLLIEF"/>
<dbReference type="PROSITE" id="PS50259">
    <property type="entry name" value="G_PROTEIN_RECEP_F3_4"/>
    <property type="match status" value="1"/>
</dbReference>
<proteinExistence type="predicted"/>
<feature type="transmembrane region" description="Helical" evidence="7">
    <location>
        <begin position="920"/>
        <end position="939"/>
    </location>
</feature>
<keyword evidence="4 7" id="KW-0472">Membrane</keyword>
<accession>T1KQE6</accession>
<dbReference type="HOGENOM" id="CLU_331857_0_0_1"/>
<feature type="transmembrane region" description="Helical" evidence="7">
    <location>
        <begin position="774"/>
        <end position="794"/>
    </location>
</feature>
<dbReference type="KEGG" id="tut:107366253"/>
<dbReference type="GO" id="GO:0004930">
    <property type="term" value="F:G protein-coupled receptor activity"/>
    <property type="evidence" value="ECO:0007669"/>
    <property type="project" value="InterPro"/>
</dbReference>
<name>T1KQE6_TETUR</name>
<comment type="subcellular location">
    <subcellularLocation>
        <location evidence="1">Membrane</location>
        <topology evidence="1">Multi-pass membrane protein</topology>
    </subcellularLocation>
</comment>
<feature type="compositionally biased region" description="Polar residues" evidence="6">
    <location>
        <begin position="689"/>
        <end position="698"/>
    </location>
</feature>
<feature type="transmembrane region" description="Helical" evidence="7">
    <location>
        <begin position="887"/>
        <end position="908"/>
    </location>
</feature>
<dbReference type="OrthoDB" id="9880600at2759"/>
<evidence type="ECO:0000256" key="4">
    <source>
        <dbReference type="ARBA" id="ARBA00023136"/>
    </source>
</evidence>
<dbReference type="InterPro" id="IPR050726">
    <property type="entry name" value="mGluR"/>
</dbReference>
<feature type="domain" description="G-protein coupled receptors family 3 profile" evidence="8">
    <location>
        <begin position="736"/>
        <end position="822"/>
    </location>
</feature>
<dbReference type="SUPFAM" id="SSF53822">
    <property type="entry name" value="Periplasmic binding protein-like I"/>
    <property type="match status" value="1"/>
</dbReference>
<sequence length="1140" mass="126670">MINPFAVFPATRLNQKPSNKFFGINDQIGLVVFLYLQWILLSALFTLTLSEVLPPDDYHGHSYRRYRQTSSAPSSLSTTIDTSSTSLPSPLLTPPTPSEPSFSSSSPSFVPTSTPFTAHSNSPKRKPLNDPRLIVYPGDLNVALLINSHQSLTPGQCSDQVNLSAVRSAMAAIWAIHQINVNQNASQLKLGLYLYDTCSDESISERQTVRILSHLDDIQSKTCLKDRESPLIGAISSGKLYRSTLNLFTSFQVPIITTQEQDPMEIPGTTLFTVASSLKYLSKAVMGLLNKLNWSQATLVVSDEVPLYYTKVLEDIATKVRFNVQNSPIESTVDYPNEANKRDSTNKANVKNTILFLSSEETLKLFSSLKTVVPPDSEDFDWIVVTSQDISAQIAHLYSSKESSGCHTKPLYLILPQHESTPELHDFLSAELSSMGDSIDPLFRELLESATFTPSSSSSPNDSSSSTFSSSHYLFSSMIKSVWSYGLALRSYERKYCTLKGPSYDCSPSQGVSLVNLIQSELMSINGTINDSGFASLNGFKLHYDDEHYLVSNRYGLKAITSNCQIMDMGYFEDGVLFNREARQSGGSSKSTGDQFKSVSRDEEFFESESPNSNSIPASLVVDDKEVSSNNLSDSPSSQLPSYGRPFIKPLPSDYVLRLKPMSSGIDTRNEMKSATEKTIGNQHRPIESGTSSPGVNSKQMIERNSIVRTNRLSLANDEIVRKRYSSFYSWLGHSWTVTIISLNVIGILIALYTFTYILMKSCEGAFKKSNQDLATFHILSIIIVYFGAILYVFPPTILMCSLRTSIHNISCTMLFGSLLQRGMYLRAQKWIGLGGKISKLNQCLTLLFIIGIQLALEMQRWAYESPWSNDALYRLPKECSPNSKDYILSQSYLILISTLLIMVSWSARHQPFAFKDGKHIFITSTIIFPVYMFSVILVDNLTESPETGSSNLSLTDQQANPRLTSNRLNLENYAIYRDIITSLAMILMASASLFGIFGPIIYTIQKYGILPPKNGSYAESLSTAFTLFRGLEGSGGGGQRENSLLDRLSNVDSSSNTTEGSIGRSKNKLTKRSDIFPYIIGPTANFKFGLKPGIRDRTTCPFNHCHNHLNCNFGECSHIEKGLIKNPLYEDQGFRSAYP</sequence>
<keyword evidence="5" id="KW-0325">Glycoprotein</keyword>
<feature type="transmembrane region" description="Helical" evidence="7">
    <location>
        <begin position="28"/>
        <end position="49"/>
    </location>
</feature>
<feature type="compositionally biased region" description="Polar residues" evidence="6">
    <location>
        <begin position="585"/>
        <end position="598"/>
    </location>
</feature>
<feature type="compositionally biased region" description="Low complexity" evidence="6">
    <location>
        <begin position="73"/>
        <end position="90"/>
    </location>
</feature>
<dbReference type="PANTHER" id="PTHR24060">
    <property type="entry name" value="METABOTROPIC GLUTAMATE RECEPTOR"/>
    <property type="match status" value="1"/>
</dbReference>
<dbReference type="GO" id="GO:0016020">
    <property type="term" value="C:membrane"/>
    <property type="evidence" value="ECO:0007669"/>
    <property type="project" value="UniProtKB-SubCell"/>
</dbReference>
<gene>
    <name evidence="9" type="primary">107366253</name>
</gene>
<dbReference type="EMBL" id="CAEY01000349">
    <property type="status" value="NOT_ANNOTATED_CDS"/>
    <property type="molecule type" value="Genomic_DNA"/>
</dbReference>
<evidence type="ECO:0000313" key="9">
    <source>
        <dbReference type="EnsemblMetazoa" id="tetur17g03850.1"/>
    </source>
</evidence>
<feature type="region of interest" description="Disordered" evidence="6">
    <location>
        <begin position="677"/>
        <end position="698"/>
    </location>
</feature>
<dbReference type="InterPro" id="IPR001828">
    <property type="entry name" value="ANF_lig-bd_rcpt"/>
</dbReference>
<evidence type="ECO:0000256" key="1">
    <source>
        <dbReference type="ARBA" id="ARBA00004141"/>
    </source>
</evidence>
<evidence type="ECO:0000259" key="8">
    <source>
        <dbReference type="PROSITE" id="PS50259"/>
    </source>
</evidence>
<dbReference type="AlphaFoldDB" id="T1KQE6"/>
<evidence type="ECO:0000256" key="3">
    <source>
        <dbReference type="ARBA" id="ARBA00022989"/>
    </source>
</evidence>